<gene>
    <name evidence="1" type="ORF">KKC1_10730</name>
</gene>
<dbReference type="GO" id="GO:0016787">
    <property type="term" value="F:hydrolase activity"/>
    <property type="evidence" value="ECO:0007669"/>
    <property type="project" value="UniProtKB-KW"/>
</dbReference>
<name>A0A1Z5HQV2_9FIRM</name>
<evidence type="ECO:0000313" key="1">
    <source>
        <dbReference type="EMBL" id="GAW91912.1"/>
    </source>
</evidence>
<dbReference type="AlphaFoldDB" id="A0A1Z5HQV2"/>
<dbReference type="Gene3D" id="1.20.1250.30">
    <property type="match status" value="1"/>
</dbReference>
<dbReference type="RefSeq" id="WP_088553367.1">
    <property type="nucleotide sequence ID" value="NZ_BDGJ01000040.1"/>
</dbReference>
<comment type="caution">
    <text evidence="1">The sequence shown here is derived from an EMBL/GenBank/DDBJ whole genome shotgun (WGS) entry which is preliminary data.</text>
</comment>
<dbReference type="EMBL" id="BDGJ01000040">
    <property type="protein sequence ID" value="GAW91912.1"/>
    <property type="molecule type" value="Genomic_DNA"/>
</dbReference>
<dbReference type="Proteomes" id="UP000197032">
    <property type="component" value="Unassembled WGS sequence"/>
</dbReference>
<sequence>MSEKVKDILRKYKFDPDYYLLVDYTSNVAYDYYTQEEEEQKPPILVMNKQGRPTEISKLSDPIRAIAGRRQVGMYIYVPNKECRKEVERIFHGS</sequence>
<reference evidence="2" key="1">
    <citation type="journal article" date="2017" name="Appl. Environ. Microbiol.">
        <title>Genomic analysis of Calderihabitans maritimus KKC1, a thermophilic hydrogenogenic carboxydotrophic bacterium isolated from marine sediment.</title>
        <authorList>
            <person name="Omae K."/>
            <person name="Yoneda Y."/>
            <person name="Fukuyama Y."/>
            <person name="Yoshida T."/>
            <person name="Sako Y."/>
        </authorList>
    </citation>
    <scope>NUCLEOTIDE SEQUENCE [LARGE SCALE GENOMIC DNA]</scope>
    <source>
        <strain evidence="2">KKC1</strain>
    </source>
</reference>
<evidence type="ECO:0000313" key="2">
    <source>
        <dbReference type="Proteomes" id="UP000197032"/>
    </source>
</evidence>
<accession>A0A1Z5HQV2</accession>
<dbReference type="SUPFAM" id="SSF109604">
    <property type="entry name" value="HD-domain/PDEase-like"/>
    <property type="match status" value="1"/>
</dbReference>
<protein>
    <submittedName>
        <fullName evidence="1">Metal dependent phosphohydrolase</fullName>
    </submittedName>
</protein>
<proteinExistence type="predicted"/>
<keyword evidence="1" id="KW-0378">Hydrolase</keyword>
<keyword evidence="2" id="KW-1185">Reference proteome</keyword>
<dbReference type="OrthoDB" id="9803619at2"/>
<organism evidence="1 2">
    <name type="scientific">Calderihabitans maritimus</name>
    <dbReference type="NCBI Taxonomy" id="1246530"/>
    <lineage>
        <taxon>Bacteria</taxon>
        <taxon>Bacillati</taxon>
        <taxon>Bacillota</taxon>
        <taxon>Clostridia</taxon>
        <taxon>Neomoorellales</taxon>
        <taxon>Calderihabitantaceae</taxon>
        <taxon>Calderihabitans</taxon>
    </lineage>
</organism>